<feature type="domain" description="CinA C-terminal" evidence="1">
    <location>
        <begin position="12"/>
        <end position="158"/>
    </location>
</feature>
<accession>A0A3A4F4L3</accession>
<protein>
    <submittedName>
        <fullName evidence="2">CinA family protein</fullName>
    </submittedName>
</protein>
<sequence length="164" mass="16547">MTDPATIEEQAEEVAAEIGEIVAQKGVTVAVAESLTGGKLVNQLAAAKGSGQWLAGGAVAYQSSAKHRVLGVPEGPVISEEAVVGMVQGVTALFGADVGVAASGAGGPDGQEGQSPGTTWLAAEARGSVETELHHFSGEPLDILAQTQLCALQLLRSALLRHTP</sequence>
<dbReference type="RefSeq" id="WP_119901852.1">
    <property type="nucleotide sequence ID" value="NZ_QYZP01000001.1"/>
</dbReference>
<dbReference type="NCBIfam" id="TIGR00199">
    <property type="entry name" value="PncC_domain"/>
    <property type="match status" value="1"/>
</dbReference>
<evidence type="ECO:0000259" key="1">
    <source>
        <dbReference type="Pfam" id="PF02464"/>
    </source>
</evidence>
<dbReference type="EMBL" id="QYZP01000001">
    <property type="protein sequence ID" value="RJN32808.1"/>
    <property type="molecule type" value="Genomic_DNA"/>
</dbReference>
<reference evidence="2 3" key="1">
    <citation type="submission" date="2018-09" db="EMBL/GenBank/DDBJ databases">
        <title>Nesterenkonia natronophila sp. nov., an alkaliphilic actinobacteriume isolated from a soda lake, and emended description of the genus Nesterenkonia.</title>
        <authorList>
            <person name="Menes R.J."/>
            <person name="Iriarte A."/>
        </authorList>
    </citation>
    <scope>NUCLEOTIDE SEQUENCE [LARGE SCALE GENOMIC DNA]</scope>
    <source>
        <strain evidence="2 3">M8</strain>
    </source>
</reference>
<organism evidence="2 3">
    <name type="scientific">Nesterenkonia natronophila</name>
    <dbReference type="NCBI Taxonomy" id="2174932"/>
    <lineage>
        <taxon>Bacteria</taxon>
        <taxon>Bacillati</taxon>
        <taxon>Actinomycetota</taxon>
        <taxon>Actinomycetes</taxon>
        <taxon>Micrococcales</taxon>
        <taxon>Micrococcaceae</taxon>
        <taxon>Nesterenkonia</taxon>
    </lineage>
</organism>
<dbReference type="OrthoDB" id="1253990at2"/>
<gene>
    <name evidence="2" type="ORF">D3250_03035</name>
</gene>
<dbReference type="InterPro" id="IPR008136">
    <property type="entry name" value="CinA_C"/>
</dbReference>
<proteinExistence type="predicted"/>
<evidence type="ECO:0000313" key="3">
    <source>
        <dbReference type="Proteomes" id="UP000266615"/>
    </source>
</evidence>
<comment type="caution">
    <text evidence="2">The sequence shown here is derived from an EMBL/GenBank/DDBJ whole genome shotgun (WGS) entry which is preliminary data.</text>
</comment>
<evidence type="ECO:0000313" key="2">
    <source>
        <dbReference type="EMBL" id="RJN32808.1"/>
    </source>
</evidence>
<dbReference type="InterPro" id="IPR036653">
    <property type="entry name" value="CinA-like_C"/>
</dbReference>
<dbReference type="Pfam" id="PF02464">
    <property type="entry name" value="CinA"/>
    <property type="match status" value="1"/>
</dbReference>
<keyword evidence="3" id="KW-1185">Reference proteome</keyword>
<dbReference type="Gene3D" id="3.90.950.20">
    <property type="entry name" value="CinA-like"/>
    <property type="match status" value="1"/>
</dbReference>
<dbReference type="Proteomes" id="UP000266615">
    <property type="component" value="Unassembled WGS sequence"/>
</dbReference>
<name>A0A3A4F4L3_9MICC</name>
<dbReference type="SUPFAM" id="SSF142433">
    <property type="entry name" value="CinA-like"/>
    <property type="match status" value="1"/>
</dbReference>
<dbReference type="AlphaFoldDB" id="A0A3A4F4L3"/>